<gene>
    <name evidence="6" type="ORF">BDEG_21891</name>
</gene>
<evidence type="ECO:0000256" key="4">
    <source>
        <dbReference type="RuleBase" id="RU003345"/>
    </source>
</evidence>
<dbReference type="GO" id="GO:0016620">
    <property type="term" value="F:oxidoreductase activity, acting on the aldehyde or oxo group of donors, NAD or NADP as acceptor"/>
    <property type="evidence" value="ECO:0007669"/>
    <property type="project" value="InterPro"/>
</dbReference>
<sequence length="454" mass="49566">MQTESSIVSPVDQSVYKTVRLSTREEAMAAVNKAHAAQAAWKATSLENRIALVTKFVEHFVGMQDDICLELTWLIGRPLQQNKNEVRGFEERARHLLSIAKESLVDTPLVKQGFNRFIRREPLGVIFSIAAWNYPYLIAVNVVVPALLSGNTVLLKQAPQTFPCGERFAQAFAMAGLPAGVFQNLCMDHAVAEAVIQNPLVNHVQFTGSVRGGREVNPVGLELGGNDPAFVRSDADLLSAAESLVDGAMYNSGQSCCGVERIYVHKDVYQAFVDKVVEITKQYVLGNPMKEGVNLGPVISIQAAKAIREHVADAVAKGAKNLIPESCFSAAKEKTPYVAPQILVDVDHTMRIMTEETFGPVVGIMKVSSDEEAIRLMNDSDFGLTASIWTKDVNAAMQIGDALQTGTVFLNRCDYLDPALPWIGVKDSGRGCSLSTLGFDQLTRPKSFHFRLPA</sequence>
<dbReference type="CDD" id="cd07102">
    <property type="entry name" value="ALDH_EDX86601"/>
    <property type="match status" value="1"/>
</dbReference>
<accession>A0A177WEE9</accession>
<evidence type="ECO:0000313" key="7">
    <source>
        <dbReference type="Proteomes" id="UP000077115"/>
    </source>
</evidence>
<protein>
    <recommendedName>
        <fullName evidence="5">Aldehyde dehydrogenase domain-containing protein</fullName>
    </recommendedName>
</protein>
<dbReference type="AlphaFoldDB" id="A0A177WEE9"/>
<dbReference type="Pfam" id="PF00171">
    <property type="entry name" value="Aldedh"/>
    <property type="match status" value="1"/>
</dbReference>
<dbReference type="FunFam" id="3.40.309.10:FF:000009">
    <property type="entry name" value="Aldehyde dehydrogenase A"/>
    <property type="match status" value="1"/>
</dbReference>
<dbReference type="InterPro" id="IPR015590">
    <property type="entry name" value="Aldehyde_DH_dom"/>
</dbReference>
<evidence type="ECO:0000256" key="1">
    <source>
        <dbReference type="ARBA" id="ARBA00009986"/>
    </source>
</evidence>
<dbReference type="Gene3D" id="3.40.309.10">
    <property type="entry name" value="Aldehyde Dehydrogenase, Chain A, domain 2"/>
    <property type="match status" value="1"/>
</dbReference>
<keyword evidence="2 4" id="KW-0560">Oxidoreductase</keyword>
<dbReference type="InterPro" id="IPR016162">
    <property type="entry name" value="Ald_DH_N"/>
</dbReference>
<dbReference type="Proteomes" id="UP000077115">
    <property type="component" value="Unassembled WGS sequence"/>
</dbReference>
<evidence type="ECO:0000259" key="5">
    <source>
        <dbReference type="Pfam" id="PF00171"/>
    </source>
</evidence>
<dbReference type="InterPro" id="IPR016163">
    <property type="entry name" value="Ald_DH_C"/>
</dbReference>
<evidence type="ECO:0000313" key="6">
    <source>
        <dbReference type="EMBL" id="OAJ37920.1"/>
    </source>
</evidence>
<dbReference type="VEuPathDB" id="FungiDB:BDEG_21891"/>
<dbReference type="InterPro" id="IPR029510">
    <property type="entry name" value="Ald_DH_CS_GLU"/>
</dbReference>
<name>A0A177WEE9_BATDL</name>
<dbReference type="eggNOG" id="KOG2450">
    <property type="taxonomic scope" value="Eukaryota"/>
</dbReference>
<evidence type="ECO:0000256" key="2">
    <source>
        <dbReference type="ARBA" id="ARBA00023002"/>
    </source>
</evidence>
<evidence type="ECO:0000256" key="3">
    <source>
        <dbReference type="PROSITE-ProRule" id="PRU10007"/>
    </source>
</evidence>
<dbReference type="OrthoDB" id="310895at2759"/>
<dbReference type="EMBL" id="DS022301">
    <property type="protein sequence ID" value="OAJ37920.1"/>
    <property type="molecule type" value="Genomic_DNA"/>
</dbReference>
<dbReference type="InterPro" id="IPR016161">
    <property type="entry name" value="Ald_DH/histidinol_DH"/>
</dbReference>
<dbReference type="PANTHER" id="PTHR11699">
    <property type="entry name" value="ALDEHYDE DEHYDROGENASE-RELATED"/>
    <property type="match status" value="1"/>
</dbReference>
<proteinExistence type="inferred from homology"/>
<organism evidence="6 7">
    <name type="scientific">Batrachochytrium dendrobatidis (strain JEL423)</name>
    <dbReference type="NCBI Taxonomy" id="403673"/>
    <lineage>
        <taxon>Eukaryota</taxon>
        <taxon>Fungi</taxon>
        <taxon>Fungi incertae sedis</taxon>
        <taxon>Chytridiomycota</taxon>
        <taxon>Chytridiomycota incertae sedis</taxon>
        <taxon>Chytridiomycetes</taxon>
        <taxon>Rhizophydiales</taxon>
        <taxon>Rhizophydiales incertae sedis</taxon>
        <taxon>Batrachochytrium</taxon>
    </lineage>
</organism>
<reference evidence="6 7" key="1">
    <citation type="submission" date="2006-10" db="EMBL/GenBank/DDBJ databases">
        <title>The Genome Sequence of Batrachochytrium dendrobatidis JEL423.</title>
        <authorList>
            <consortium name="The Broad Institute Genome Sequencing Platform"/>
            <person name="Birren B."/>
            <person name="Lander E."/>
            <person name="Galagan J."/>
            <person name="Cuomo C."/>
            <person name="Devon K."/>
            <person name="Jaffe D."/>
            <person name="Butler J."/>
            <person name="Alvarez P."/>
            <person name="Gnerre S."/>
            <person name="Grabherr M."/>
            <person name="Kleber M."/>
            <person name="Mauceli E."/>
            <person name="Brockman W."/>
            <person name="Young S."/>
            <person name="LaButti K."/>
            <person name="Sykes S."/>
            <person name="DeCaprio D."/>
            <person name="Crawford M."/>
            <person name="Koehrsen M."/>
            <person name="Engels R."/>
            <person name="Montgomery P."/>
            <person name="Pearson M."/>
            <person name="Howarth C."/>
            <person name="Larson L."/>
            <person name="White J."/>
            <person name="O'Leary S."/>
            <person name="Kodira C."/>
            <person name="Zeng Q."/>
            <person name="Yandava C."/>
            <person name="Alvarado L."/>
            <person name="Longcore J."/>
            <person name="James T."/>
        </authorList>
    </citation>
    <scope>NUCLEOTIDE SEQUENCE [LARGE SCALE GENOMIC DNA]</scope>
    <source>
        <strain evidence="6 7">JEL423</strain>
    </source>
</reference>
<reference evidence="6 7" key="2">
    <citation type="submission" date="2016-05" db="EMBL/GenBank/DDBJ databases">
        <title>Lineage-specific infection strategies underlie the spectrum of fungal disease in amphibians.</title>
        <authorList>
            <person name="Cuomo C.A."/>
            <person name="Farrer R.A."/>
            <person name="James T."/>
            <person name="Longcore J."/>
            <person name="Birren B."/>
        </authorList>
    </citation>
    <scope>NUCLEOTIDE SEQUENCE [LARGE SCALE GENOMIC DNA]</scope>
    <source>
        <strain evidence="6 7">JEL423</strain>
    </source>
</reference>
<dbReference type="Gene3D" id="3.40.605.10">
    <property type="entry name" value="Aldehyde Dehydrogenase, Chain A, domain 1"/>
    <property type="match status" value="1"/>
</dbReference>
<dbReference type="STRING" id="403673.A0A177WEE9"/>
<feature type="active site" evidence="3">
    <location>
        <position position="222"/>
    </location>
</feature>
<comment type="similarity">
    <text evidence="1 4">Belongs to the aldehyde dehydrogenase family.</text>
</comment>
<feature type="domain" description="Aldehyde dehydrogenase" evidence="5">
    <location>
        <begin position="5"/>
        <end position="447"/>
    </location>
</feature>
<dbReference type="PROSITE" id="PS00687">
    <property type="entry name" value="ALDEHYDE_DEHYDR_GLU"/>
    <property type="match status" value="1"/>
</dbReference>
<dbReference type="SUPFAM" id="SSF53720">
    <property type="entry name" value="ALDH-like"/>
    <property type="match status" value="1"/>
</dbReference>